<evidence type="ECO:0000313" key="2">
    <source>
        <dbReference type="Proteomes" id="UP000561045"/>
    </source>
</evidence>
<dbReference type="RefSeq" id="WP_183634297.1">
    <property type="nucleotide sequence ID" value="NZ_BAABLE010000011.1"/>
</dbReference>
<dbReference type="EMBL" id="JACIET010000001">
    <property type="protein sequence ID" value="MBB4012502.1"/>
    <property type="molecule type" value="Genomic_DNA"/>
</dbReference>
<accession>A0A840BLI3</accession>
<sequence length="140" mass="15809">MALLVVVGAVVMWAISSRLERMAIETERMAMEMTVTNLRTGLRWREVNRQLSGQRYDVFLTNPVELIESAPPNYSGMVAGADIAAVAPGNWYFDRGIRQLCYRPRAIAQVEMKGQAICFALRRVAEGDVVLVTTTPYRWK</sequence>
<gene>
    <name evidence="1" type="ORF">GGR36_001810</name>
</gene>
<reference evidence="1 2" key="1">
    <citation type="submission" date="2020-08" db="EMBL/GenBank/DDBJ databases">
        <title>Genomic Encyclopedia of Type Strains, Phase IV (KMG-IV): sequencing the most valuable type-strain genomes for metagenomic binning, comparative biology and taxonomic classification.</title>
        <authorList>
            <person name="Goeker M."/>
        </authorList>
    </citation>
    <scope>NUCLEOTIDE SEQUENCE [LARGE SCALE GENOMIC DNA]</scope>
    <source>
        <strain evidence="1 2">DSM 106739</strain>
    </source>
</reference>
<protein>
    <submittedName>
        <fullName evidence="1">Uncharacterized protein</fullName>
    </submittedName>
</protein>
<dbReference type="AlphaFoldDB" id="A0A840BLI3"/>
<organism evidence="1 2">
    <name type="scientific">Niveibacterium umoris</name>
    <dbReference type="NCBI Taxonomy" id="1193620"/>
    <lineage>
        <taxon>Bacteria</taxon>
        <taxon>Pseudomonadati</taxon>
        <taxon>Pseudomonadota</taxon>
        <taxon>Betaproteobacteria</taxon>
        <taxon>Rhodocyclales</taxon>
        <taxon>Rhodocyclaceae</taxon>
        <taxon>Niveibacterium</taxon>
    </lineage>
</organism>
<name>A0A840BLI3_9RHOO</name>
<comment type="caution">
    <text evidence="1">The sequence shown here is derived from an EMBL/GenBank/DDBJ whole genome shotgun (WGS) entry which is preliminary data.</text>
</comment>
<evidence type="ECO:0000313" key="1">
    <source>
        <dbReference type="EMBL" id="MBB4012502.1"/>
    </source>
</evidence>
<proteinExistence type="predicted"/>
<dbReference type="Proteomes" id="UP000561045">
    <property type="component" value="Unassembled WGS sequence"/>
</dbReference>
<keyword evidence="2" id="KW-1185">Reference proteome</keyword>